<dbReference type="InterPro" id="IPR012677">
    <property type="entry name" value="Nucleotide-bd_a/b_plait_sf"/>
</dbReference>
<dbReference type="OrthoDB" id="6407164at2759"/>
<accession>A0A0D8Y756</accession>
<keyword evidence="1" id="KW-0694">RNA-binding</keyword>
<dbReference type="EMBL" id="KN716206">
    <property type="protein sequence ID" value="KJH50421.1"/>
    <property type="molecule type" value="Genomic_DNA"/>
</dbReference>
<dbReference type="InterPro" id="IPR035979">
    <property type="entry name" value="RBD_domain_sf"/>
</dbReference>
<evidence type="ECO:0000259" key="3">
    <source>
        <dbReference type="PROSITE" id="PS50102"/>
    </source>
</evidence>
<reference evidence="4 5" key="1">
    <citation type="submission" date="2013-11" db="EMBL/GenBank/DDBJ databases">
        <title>Draft genome of the bovine lungworm Dictyocaulus viviparus.</title>
        <authorList>
            <person name="Mitreva M."/>
        </authorList>
    </citation>
    <scope>NUCLEOTIDE SEQUENCE [LARGE SCALE GENOMIC DNA]</scope>
    <source>
        <strain evidence="4 5">HannoverDv2000</strain>
    </source>
</reference>
<feature type="compositionally biased region" description="Low complexity" evidence="2">
    <location>
        <begin position="108"/>
        <end position="120"/>
    </location>
</feature>
<sequence>MVVVIASPPHSQPRCITSAHIGREMGRESRHVYVSGLPETISDDRINSFFSTYGRVHQIERTSEGVVVSFMDVRSAQKAHAGDHRLESGIPFRIAFHEPDLKNGIVATSSMSTTSNGNSSPKSMPDVSRKRTPSPRVKDVCRSALQRVNTNSGKRLARSEVHKRDQGYEVF</sequence>
<feature type="domain" description="RRM" evidence="3">
    <location>
        <begin position="30"/>
        <end position="99"/>
    </location>
</feature>
<protein>
    <recommendedName>
        <fullName evidence="3">RRM domain-containing protein</fullName>
    </recommendedName>
</protein>
<reference evidence="5" key="2">
    <citation type="journal article" date="2016" name="Sci. Rep.">
        <title>Dictyocaulus viviparus genome, variome and transcriptome elucidate lungworm biology and support future intervention.</title>
        <authorList>
            <person name="McNulty S.N."/>
            <person name="Strube C."/>
            <person name="Rosa B.A."/>
            <person name="Martin J.C."/>
            <person name="Tyagi R."/>
            <person name="Choi Y.J."/>
            <person name="Wang Q."/>
            <person name="Hallsworth Pepin K."/>
            <person name="Zhang X."/>
            <person name="Ozersky P."/>
            <person name="Wilson R.K."/>
            <person name="Sternberg P.W."/>
            <person name="Gasser R.B."/>
            <person name="Mitreva M."/>
        </authorList>
    </citation>
    <scope>NUCLEOTIDE SEQUENCE [LARGE SCALE GENOMIC DNA]</scope>
    <source>
        <strain evidence="5">HannoverDv2000</strain>
    </source>
</reference>
<dbReference type="SUPFAM" id="SSF54928">
    <property type="entry name" value="RNA-binding domain, RBD"/>
    <property type="match status" value="1"/>
</dbReference>
<evidence type="ECO:0000313" key="5">
    <source>
        <dbReference type="Proteomes" id="UP000053766"/>
    </source>
</evidence>
<proteinExistence type="predicted"/>
<dbReference type="STRING" id="29172.A0A0D8Y756"/>
<dbReference type="InterPro" id="IPR000504">
    <property type="entry name" value="RRM_dom"/>
</dbReference>
<dbReference type="Proteomes" id="UP000053766">
    <property type="component" value="Unassembled WGS sequence"/>
</dbReference>
<evidence type="ECO:0000256" key="1">
    <source>
        <dbReference type="PROSITE-ProRule" id="PRU00176"/>
    </source>
</evidence>
<gene>
    <name evidence="4" type="ORF">DICVIV_03432</name>
</gene>
<evidence type="ECO:0000256" key="2">
    <source>
        <dbReference type="SAM" id="MobiDB-lite"/>
    </source>
</evidence>
<dbReference type="Pfam" id="PF00076">
    <property type="entry name" value="RRM_1"/>
    <property type="match status" value="1"/>
</dbReference>
<name>A0A0D8Y756_DICVI</name>
<dbReference type="GO" id="GO:0003723">
    <property type="term" value="F:RNA binding"/>
    <property type="evidence" value="ECO:0007669"/>
    <property type="project" value="UniProtKB-UniRule"/>
</dbReference>
<keyword evidence="5" id="KW-1185">Reference proteome</keyword>
<evidence type="ECO:0000313" key="4">
    <source>
        <dbReference type="EMBL" id="KJH50421.1"/>
    </source>
</evidence>
<feature type="compositionally biased region" description="Basic and acidic residues" evidence="2">
    <location>
        <begin position="157"/>
        <end position="171"/>
    </location>
</feature>
<dbReference type="Gene3D" id="3.30.70.330">
    <property type="match status" value="1"/>
</dbReference>
<feature type="region of interest" description="Disordered" evidence="2">
    <location>
        <begin position="108"/>
        <end position="171"/>
    </location>
</feature>
<dbReference type="PROSITE" id="PS50102">
    <property type="entry name" value="RRM"/>
    <property type="match status" value="1"/>
</dbReference>
<organism evidence="4 5">
    <name type="scientific">Dictyocaulus viviparus</name>
    <name type="common">Bovine lungworm</name>
    <dbReference type="NCBI Taxonomy" id="29172"/>
    <lineage>
        <taxon>Eukaryota</taxon>
        <taxon>Metazoa</taxon>
        <taxon>Ecdysozoa</taxon>
        <taxon>Nematoda</taxon>
        <taxon>Chromadorea</taxon>
        <taxon>Rhabditida</taxon>
        <taxon>Rhabditina</taxon>
        <taxon>Rhabditomorpha</taxon>
        <taxon>Strongyloidea</taxon>
        <taxon>Metastrongylidae</taxon>
        <taxon>Dictyocaulus</taxon>
    </lineage>
</organism>
<dbReference type="AlphaFoldDB" id="A0A0D8Y756"/>